<organism evidence="1 2">
    <name type="scientific">Spirochaeta isovalerica</name>
    <dbReference type="NCBI Taxonomy" id="150"/>
    <lineage>
        <taxon>Bacteria</taxon>
        <taxon>Pseudomonadati</taxon>
        <taxon>Spirochaetota</taxon>
        <taxon>Spirochaetia</taxon>
        <taxon>Spirochaetales</taxon>
        <taxon>Spirochaetaceae</taxon>
        <taxon>Spirochaeta</taxon>
    </lineage>
</organism>
<sequence length="122" mass="14018">MTGCNLSADFFHFNYSNHLGGFLERLEYPMSYEFHMVLNVRTERGERIQKFHLNSRFRNDECRFIPLIQLRAGDATFRKLFSGIAEISDLYKDGDITVTGEAYLMGALSDALKQYYRNGGGA</sequence>
<gene>
    <name evidence="1" type="ORF">HNR50_002167</name>
</gene>
<accession>A0A841R5N8</accession>
<protein>
    <recommendedName>
        <fullName evidence="3">SCP2 domain-containing protein</fullName>
    </recommendedName>
</protein>
<dbReference type="AlphaFoldDB" id="A0A841R5N8"/>
<dbReference type="RefSeq" id="WP_184746763.1">
    <property type="nucleotide sequence ID" value="NZ_JACHGJ010000003.1"/>
</dbReference>
<reference evidence="1 2" key="1">
    <citation type="submission" date="2020-08" db="EMBL/GenBank/DDBJ databases">
        <title>Genomic Encyclopedia of Type Strains, Phase IV (KMG-IV): sequencing the most valuable type-strain genomes for metagenomic binning, comparative biology and taxonomic classification.</title>
        <authorList>
            <person name="Goeker M."/>
        </authorList>
    </citation>
    <scope>NUCLEOTIDE SEQUENCE [LARGE SCALE GENOMIC DNA]</scope>
    <source>
        <strain evidence="1 2">DSM 2461</strain>
    </source>
</reference>
<dbReference type="Proteomes" id="UP000587760">
    <property type="component" value="Unassembled WGS sequence"/>
</dbReference>
<evidence type="ECO:0000313" key="2">
    <source>
        <dbReference type="Proteomes" id="UP000587760"/>
    </source>
</evidence>
<dbReference type="EMBL" id="JACHGJ010000003">
    <property type="protein sequence ID" value="MBB6480504.1"/>
    <property type="molecule type" value="Genomic_DNA"/>
</dbReference>
<name>A0A841R5N8_9SPIO</name>
<keyword evidence="2" id="KW-1185">Reference proteome</keyword>
<evidence type="ECO:0008006" key="3">
    <source>
        <dbReference type="Google" id="ProtNLM"/>
    </source>
</evidence>
<proteinExistence type="predicted"/>
<comment type="caution">
    <text evidence="1">The sequence shown here is derived from an EMBL/GenBank/DDBJ whole genome shotgun (WGS) entry which is preliminary data.</text>
</comment>
<evidence type="ECO:0000313" key="1">
    <source>
        <dbReference type="EMBL" id="MBB6480504.1"/>
    </source>
</evidence>